<dbReference type="InterPro" id="IPR039353">
    <property type="entry name" value="TF_Adf1"/>
</dbReference>
<dbReference type="InterPro" id="IPR006578">
    <property type="entry name" value="MADF-dom"/>
</dbReference>
<evidence type="ECO:0000313" key="4">
    <source>
        <dbReference type="EMBL" id="KPJ12412.1"/>
    </source>
</evidence>
<protein>
    <recommendedName>
        <fullName evidence="6">MADF domain-containing protein</fullName>
    </recommendedName>
</protein>
<dbReference type="PROSITE" id="PS51031">
    <property type="entry name" value="BESS"/>
    <property type="match status" value="1"/>
</dbReference>
<evidence type="ECO:0000259" key="2">
    <source>
        <dbReference type="PROSITE" id="PS51029"/>
    </source>
</evidence>
<dbReference type="InParanoid" id="A0A194R3Z9"/>
<accession>A0A194R3Z9</accession>
<evidence type="ECO:0000259" key="3">
    <source>
        <dbReference type="PROSITE" id="PS51031"/>
    </source>
</evidence>
<name>A0A194R3Z9_PAPMA</name>
<dbReference type="Proteomes" id="UP000053240">
    <property type="component" value="Unassembled WGS sequence"/>
</dbReference>
<dbReference type="Pfam" id="PF10545">
    <property type="entry name" value="MADF_DNA_bdg"/>
    <property type="match status" value="1"/>
</dbReference>
<reference evidence="4 5" key="1">
    <citation type="journal article" date="2015" name="Nat. Commun.">
        <title>Outbred genome sequencing and CRISPR/Cas9 gene editing in butterflies.</title>
        <authorList>
            <person name="Li X."/>
            <person name="Fan D."/>
            <person name="Zhang W."/>
            <person name="Liu G."/>
            <person name="Zhang L."/>
            <person name="Zhao L."/>
            <person name="Fang X."/>
            <person name="Chen L."/>
            <person name="Dong Y."/>
            <person name="Chen Y."/>
            <person name="Ding Y."/>
            <person name="Zhao R."/>
            <person name="Feng M."/>
            <person name="Zhu Y."/>
            <person name="Feng Y."/>
            <person name="Jiang X."/>
            <person name="Zhu D."/>
            <person name="Xiang H."/>
            <person name="Feng X."/>
            <person name="Li S."/>
            <person name="Wang J."/>
            <person name="Zhang G."/>
            <person name="Kronforst M.R."/>
            <person name="Wang W."/>
        </authorList>
    </citation>
    <scope>NUCLEOTIDE SEQUENCE [LARGE SCALE GENOMIC DNA]</scope>
    <source>
        <strain evidence="4">Ya'a_city_454_Pm</strain>
        <tissue evidence="4">Whole body</tissue>
    </source>
</reference>
<dbReference type="OrthoDB" id="5803771at2759"/>
<keyword evidence="1" id="KW-0539">Nucleus</keyword>
<sequence length="213" mass="25166">MAKRKINFNAQTVTSFIERIESRPCLWDVDHEHYNDRHKMIAAWQEISNDMDIPVDTLRLKWKSLRDFFIRMLRMGNIKDVREYKGGWQHFQKMWFLNKAVSTRNRAYSSEEAASRSFANSDDEATIEEGEVMVKCEPVQMEQEEVFVSDYDPSPPKKRCSTSDDFDEMFLKSLTPFFKNLEPVRKLIVRNKIQELLIEEITAQTTGNIKLKN</sequence>
<evidence type="ECO:0008006" key="6">
    <source>
        <dbReference type="Google" id="ProtNLM"/>
    </source>
</evidence>
<gene>
    <name evidence="4" type="ORF">RR48_11668</name>
</gene>
<dbReference type="KEGG" id="pmac:106713789"/>
<feature type="domain" description="MADF" evidence="2">
    <location>
        <begin position="15"/>
        <end position="102"/>
    </location>
</feature>
<feature type="domain" description="BESS" evidence="3">
    <location>
        <begin position="164"/>
        <end position="203"/>
    </location>
</feature>
<dbReference type="PANTHER" id="PTHR12243:SF67">
    <property type="entry name" value="COREPRESSOR OF PANGOLIN, ISOFORM A-RELATED"/>
    <property type="match status" value="1"/>
</dbReference>
<dbReference type="EMBL" id="KQ460779">
    <property type="protein sequence ID" value="KPJ12412.1"/>
    <property type="molecule type" value="Genomic_DNA"/>
</dbReference>
<dbReference type="PANTHER" id="PTHR12243">
    <property type="entry name" value="MADF DOMAIN TRANSCRIPTION FACTOR"/>
    <property type="match status" value="1"/>
</dbReference>
<comment type="subcellular location">
    <subcellularLocation>
        <location evidence="1">Nucleus</location>
    </subcellularLocation>
</comment>
<dbReference type="InterPro" id="IPR004210">
    <property type="entry name" value="BESS_motif"/>
</dbReference>
<dbReference type="FunCoup" id="A0A194R3Z9">
    <property type="interactions" value="1"/>
</dbReference>
<dbReference type="AlphaFoldDB" id="A0A194R3Z9"/>
<dbReference type="SMART" id="SM00595">
    <property type="entry name" value="MADF"/>
    <property type="match status" value="1"/>
</dbReference>
<dbReference type="PROSITE" id="PS51029">
    <property type="entry name" value="MADF"/>
    <property type="match status" value="1"/>
</dbReference>
<proteinExistence type="predicted"/>
<organism evidence="4 5">
    <name type="scientific">Papilio machaon</name>
    <name type="common">Old World swallowtail butterfly</name>
    <dbReference type="NCBI Taxonomy" id="76193"/>
    <lineage>
        <taxon>Eukaryota</taxon>
        <taxon>Metazoa</taxon>
        <taxon>Ecdysozoa</taxon>
        <taxon>Arthropoda</taxon>
        <taxon>Hexapoda</taxon>
        <taxon>Insecta</taxon>
        <taxon>Pterygota</taxon>
        <taxon>Neoptera</taxon>
        <taxon>Endopterygota</taxon>
        <taxon>Lepidoptera</taxon>
        <taxon>Glossata</taxon>
        <taxon>Ditrysia</taxon>
        <taxon>Papilionoidea</taxon>
        <taxon>Papilionidae</taxon>
        <taxon>Papilioninae</taxon>
        <taxon>Papilio</taxon>
    </lineage>
</organism>
<dbReference type="GO" id="GO:0005634">
    <property type="term" value="C:nucleus"/>
    <property type="evidence" value="ECO:0007669"/>
    <property type="project" value="UniProtKB-SubCell"/>
</dbReference>
<evidence type="ECO:0000313" key="5">
    <source>
        <dbReference type="Proteomes" id="UP000053240"/>
    </source>
</evidence>
<keyword evidence="5" id="KW-1185">Reference proteome</keyword>
<dbReference type="Pfam" id="PF02944">
    <property type="entry name" value="BESS"/>
    <property type="match status" value="1"/>
</dbReference>
<dbReference type="GO" id="GO:0003677">
    <property type="term" value="F:DNA binding"/>
    <property type="evidence" value="ECO:0007669"/>
    <property type="project" value="InterPro"/>
</dbReference>
<evidence type="ECO:0000256" key="1">
    <source>
        <dbReference type="PROSITE-ProRule" id="PRU00371"/>
    </source>
</evidence>